<accession>A0A833QH78</accession>
<keyword evidence="2" id="KW-1185">Reference proteome</keyword>
<evidence type="ECO:0000313" key="2">
    <source>
        <dbReference type="Proteomes" id="UP000623129"/>
    </source>
</evidence>
<organism evidence="1 2">
    <name type="scientific">Carex littledalei</name>
    <dbReference type="NCBI Taxonomy" id="544730"/>
    <lineage>
        <taxon>Eukaryota</taxon>
        <taxon>Viridiplantae</taxon>
        <taxon>Streptophyta</taxon>
        <taxon>Embryophyta</taxon>
        <taxon>Tracheophyta</taxon>
        <taxon>Spermatophyta</taxon>
        <taxon>Magnoliopsida</taxon>
        <taxon>Liliopsida</taxon>
        <taxon>Poales</taxon>
        <taxon>Cyperaceae</taxon>
        <taxon>Cyperoideae</taxon>
        <taxon>Cariceae</taxon>
        <taxon>Carex</taxon>
        <taxon>Carex subgen. Euthyceras</taxon>
    </lineage>
</organism>
<comment type="caution">
    <text evidence="1">The sequence shown here is derived from an EMBL/GenBank/DDBJ whole genome shotgun (WGS) entry which is preliminary data.</text>
</comment>
<dbReference type="EMBL" id="SWLB01000023">
    <property type="protein sequence ID" value="KAF3323643.1"/>
    <property type="molecule type" value="Genomic_DNA"/>
</dbReference>
<dbReference type="AlphaFoldDB" id="A0A833QH78"/>
<protein>
    <submittedName>
        <fullName evidence="1">Uncharacterized protein</fullName>
    </submittedName>
</protein>
<gene>
    <name evidence="1" type="ORF">FCM35_KLT12374</name>
</gene>
<dbReference type="Proteomes" id="UP000623129">
    <property type="component" value="Unassembled WGS sequence"/>
</dbReference>
<reference evidence="1" key="1">
    <citation type="submission" date="2020-01" db="EMBL/GenBank/DDBJ databases">
        <title>Genome sequence of Kobresia littledalei, the first chromosome-level genome in the family Cyperaceae.</title>
        <authorList>
            <person name="Qu G."/>
        </authorList>
    </citation>
    <scope>NUCLEOTIDE SEQUENCE</scope>
    <source>
        <strain evidence="1">C.B.Clarke</strain>
        <tissue evidence="1">Leaf</tissue>
    </source>
</reference>
<name>A0A833QH78_9POAL</name>
<evidence type="ECO:0000313" key="1">
    <source>
        <dbReference type="EMBL" id="KAF3323643.1"/>
    </source>
</evidence>
<sequence>MDVGYTRRGISGNISMPFYRTPNPTPPFGAPPVQTVAKAFKPSPPELKPKWEIVGVDVHVEKSNGGELMSSEVDRRAATYILSVRERLRREI</sequence>
<proteinExistence type="predicted"/>